<organism evidence="1 2">
    <name type="scientific">secondary endosymbiont of Ctenarytaina eucalypti</name>
    <dbReference type="NCBI Taxonomy" id="1199245"/>
    <lineage>
        <taxon>Bacteria</taxon>
        <taxon>Pseudomonadati</taxon>
        <taxon>Pseudomonadota</taxon>
        <taxon>Gammaproteobacteria</taxon>
        <taxon>Enterobacterales</taxon>
        <taxon>Enterobacteriaceae</taxon>
        <taxon>aphid secondary symbionts</taxon>
    </lineage>
</organism>
<evidence type="ECO:0000313" key="1">
    <source>
        <dbReference type="EMBL" id="AFP85160.1"/>
    </source>
</evidence>
<dbReference type="PATRIC" id="fig|1199245.3.peg.916"/>
<dbReference type="KEGG" id="sect:A359_07910"/>
<protein>
    <submittedName>
        <fullName evidence="1">Uncharacterized protein</fullName>
    </submittedName>
</protein>
<proteinExistence type="predicted"/>
<dbReference type="EMBL" id="CP003546">
    <property type="protein sequence ID" value="AFP85160.1"/>
    <property type="molecule type" value="Genomic_DNA"/>
</dbReference>
<dbReference type="AlphaFoldDB" id="J3TXY1"/>
<gene>
    <name evidence="1" type="ORF">A359_07910</name>
</gene>
<dbReference type="Proteomes" id="UP000003936">
    <property type="component" value="Chromosome"/>
</dbReference>
<dbReference type="HOGENOM" id="CLU_2221390_0_0_6"/>
<dbReference type="STRING" id="1199245.A359_07910"/>
<reference evidence="1 2" key="1">
    <citation type="journal article" date="2012" name="Mol. Biol. Evol.">
        <title>Genome reduction and co-evolution between the primary and secondary bacterial symbionts of psyllids.</title>
        <authorList>
            <person name="Sloan D.B."/>
            <person name="Moran N.A."/>
        </authorList>
    </citation>
    <scope>NUCLEOTIDE SEQUENCE [LARGE SCALE GENOMIC DNA]</scope>
    <source>
        <strain evidence="1">Ceuc_S</strain>
    </source>
</reference>
<keyword evidence="2" id="KW-1185">Reference proteome</keyword>
<dbReference type="Gene3D" id="3.90.79.10">
    <property type="entry name" value="Nucleoside Triphosphate Pyrophosphohydrolase"/>
    <property type="match status" value="1"/>
</dbReference>
<name>J3TXY1_9ENTR</name>
<sequence length="106" mass="12124">MFEGRIFTFLRHLSMAPSYYSSKISIVVAKDLYSQHLQGDESDLMPLMRRPISHVRALLDEPDWGCEARNVSALFLAHAWLNYAPQKMPSPVPKPVKMCYPSEEIA</sequence>
<accession>J3TXY1</accession>
<evidence type="ECO:0000313" key="2">
    <source>
        <dbReference type="Proteomes" id="UP000003936"/>
    </source>
</evidence>